<dbReference type="PROSITE" id="PS51257">
    <property type="entry name" value="PROKAR_LIPOPROTEIN"/>
    <property type="match status" value="1"/>
</dbReference>
<organism evidence="1 2">
    <name type="scientific">Belliella pelovolcani</name>
    <dbReference type="NCBI Taxonomy" id="529505"/>
    <lineage>
        <taxon>Bacteria</taxon>
        <taxon>Pseudomonadati</taxon>
        <taxon>Bacteroidota</taxon>
        <taxon>Cytophagia</taxon>
        <taxon>Cytophagales</taxon>
        <taxon>Cyclobacteriaceae</taxon>
        <taxon>Belliella</taxon>
    </lineage>
</organism>
<evidence type="ECO:0000313" key="1">
    <source>
        <dbReference type="EMBL" id="SIS68629.1"/>
    </source>
</evidence>
<accession>A0A1N7L442</accession>
<dbReference type="Proteomes" id="UP000186026">
    <property type="component" value="Unassembled WGS sequence"/>
</dbReference>
<gene>
    <name evidence="1" type="ORF">SAMN05421761_10327</name>
</gene>
<keyword evidence="2" id="KW-1185">Reference proteome</keyword>
<dbReference type="AlphaFoldDB" id="A0A1N7L442"/>
<dbReference type="RefSeq" id="WP_076499431.1">
    <property type="nucleotide sequence ID" value="NZ_FTOP01000003.1"/>
</dbReference>
<sequence>MKKLMIAAVSASLLFACGQEKSVEERYLYEGDKIVDVETGDEYLLEESEEEFVVVHKDGTKEVIPMEETPFFGTTLSDDYVNDWKKSLEERKAQLLEDKKNSLKEARKARYAEYSDEELMEKFQKMHKDNADMTLQMDLIAELVDRGAISDEDAPDLLEVEPEFINFDIEIEMPESR</sequence>
<dbReference type="EMBL" id="FTOP01000003">
    <property type="protein sequence ID" value="SIS68629.1"/>
    <property type="molecule type" value="Genomic_DNA"/>
</dbReference>
<proteinExistence type="predicted"/>
<protein>
    <submittedName>
        <fullName evidence="1">Uncharacterized protein</fullName>
    </submittedName>
</protein>
<dbReference type="OrthoDB" id="839172at2"/>
<name>A0A1N7L442_9BACT</name>
<dbReference type="STRING" id="529505.SAMN05421761_10327"/>
<evidence type="ECO:0000313" key="2">
    <source>
        <dbReference type="Proteomes" id="UP000186026"/>
    </source>
</evidence>
<reference evidence="2" key="1">
    <citation type="submission" date="2017-01" db="EMBL/GenBank/DDBJ databases">
        <authorList>
            <person name="Varghese N."/>
            <person name="Submissions S."/>
        </authorList>
    </citation>
    <scope>NUCLEOTIDE SEQUENCE [LARGE SCALE GENOMIC DNA]</scope>
    <source>
        <strain evidence="2">DSM 46698</strain>
    </source>
</reference>